<protein>
    <submittedName>
        <fullName evidence="2">Uncharacterized protein</fullName>
    </submittedName>
</protein>
<evidence type="ECO:0000313" key="2">
    <source>
        <dbReference type="EMBL" id="GIY71210.1"/>
    </source>
</evidence>
<evidence type="ECO:0000256" key="1">
    <source>
        <dbReference type="SAM" id="MobiDB-lite"/>
    </source>
</evidence>
<gene>
    <name evidence="2" type="ORF">CDAR_540561</name>
</gene>
<dbReference type="Proteomes" id="UP001054837">
    <property type="component" value="Unassembled WGS sequence"/>
</dbReference>
<comment type="caution">
    <text evidence="2">The sequence shown here is derived from an EMBL/GenBank/DDBJ whole genome shotgun (WGS) entry which is preliminary data.</text>
</comment>
<proteinExistence type="predicted"/>
<sequence>MLVLFRSHPRRNQHLSSQGENESDLPHPVNAINIARRRRYLFLPPDMRHPFGIPLHRNLETVDIDYRPQKARRRSITRPEKFPNITNAQMLFQKPASVIAGENQSDHPHPVNAINIARRERYLFLPPGVRHPFRIPLQINLETVDIDYRPQKARPPFITRPEKFPNITNAQLLVLFRSHPRR</sequence>
<dbReference type="EMBL" id="BPLQ01013300">
    <property type="protein sequence ID" value="GIY71210.1"/>
    <property type="molecule type" value="Genomic_DNA"/>
</dbReference>
<feature type="region of interest" description="Disordered" evidence="1">
    <location>
        <begin position="1"/>
        <end position="27"/>
    </location>
</feature>
<accession>A0AAV4VMR9</accession>
<reference evidence="2 3" key="1">
    <citation type="submission" date="2021-06" db="EMBL/GenBank/DDBJ databases">
        <title>Caerostris darwini draft genome.</title>
        <authorList>
            <person name="Kono N."/>
            <person name="Arakawa K."/>
        </authorList>
    </citation>
    <scope>NUCLEOTIDE SEQUENCE [LARGE SCALE GENOMIC DNA]</scope>
</reference>
<keyword evidence="3" id="KW-1185">Reference proteome</keyword>
<evidence type="ECO:0000313" key="3">
    <source>
        <dbReference type="Proteomes" id="UP001054837"/>
    </source>
</evidence>
<name>A0AAV4VMR9_9ARAC</name>
<organism evidence="2 3">
    <name type="scientific">Caerostris darwini</name>
    <dbReference type="NCBI Taxonomy" id="1538125"/>
    <lineage>
        <taxon>Eukaryota</taxon>
        <taxon>Metazoa</taxon>
        <taxon>Ecdysozoa</taxon>
        <taxon>Arthropoda</taxon>
        <taxon>Chelicerata</taxon>
        <taxon>Arachnida</taxon>
        <taxon>Araneae</taxon>
        <taxon>Araneomorphae</taxon>
        <taxon>Entelegynae</taxon>
        <taxon>Araneoidea</taxon>
        <taxon>Araneidae</taxon>
        <taxon>Caerostris</taxon>
    </lineage>
</organism>
<dbReference type="AlphaFoldDB" id="A0AAV4VMR9"/>